<sequence>MVVPSMMHFNKVSFILEPLSKNFIPFQINASLNKIEFNLTTLLNELQHFQNLTKNKGKEVEENIATTKRKFSRGSSSKSKTGPSKPNRKIEKKGKGKTLKQNKEKKTTEKEKGKDRSTRKIVLGKGFLRARSLSKLELEKWSQLKQIERLVKSGLLSQLEDNSLPPCDSCLEGKMTKRSFTGKGLRAKTSLEFLHSDLCGPMNVKARGGYEYSISFIDDYSSGRVVRQPDRYLSLSKVQIVIPDDGIEDPLTYKQVMNYVDYDLKKWLATQFQMKDWGNAQYVLVIQIVRNQKNKTVAMSQTSYIKKMLSRSKMQNFKKGLLPHRYGIHL</sequence>
<feature type="compositionally biased region" description="Basic residues" evidence="1">
    <location>
        <begin position="86"/>
        <end position="100"/>
    </location>
</feature>
<dbReference type="InterPro" id="IPR039537">
    <property type="entry name" value="Retrotran_Ty1/copia-like"/>
</dbReference>
<organism evidence="2 3">
    <name type="scientific">Cucumis melo var. makuwa</name>
    <name type="common">Oriental melon</name>
    <dbReference type="NCBI Taxonomy" id="1194695"/>
    <lineage>
        <taxon>Eukaryota</taxon>
        <taxon>Viridiplantae</taxon>
        <taxon>Streptophyta</taxon>
        <taxon>Embryophyta</taxon>
        <taxon>Tracheophyta</taxon>
        <taxon>Spermatophyta</taxon>
        <taxon>Magnoliopsida</taxon>
        <taxon>eudicotyledons</taxon>
        <taxon>Gunneridae</taxon>
        <taxon>Pentapetalae</taxon>
        <taxon>rosids</taxon>
        <taxon>fabids</taxon>
        <taxon>Cucurbitales</taxon>
        <taxon>Cucurbitaceae</taxon>
        <taxon>Benincaseae</taxon>
        <taxon>Cucumis</taxon>
    </lineage>
</organism>
<dbReference type="AlphaFoldDB" id="A0A5D3BR62"/>
<protein>
    <submittedName>
        <fullName evidence="2">Gag/pol protein</fullName>
    </submittedName>
</protein>
<reference evidence="2 3" key="1">
    <citation type="submission" date="2019-08" db="EMBL/GenBank/DDBJ databases">
        <title>Draft genome sequences of two oriental melons (Cucumis melo L. var makuwa).</title>
        <authorList>
            <person name="Kwon S.-Y."/>
        </authorList>
    </citation>
    <scope>NUCLEOTIDE SEQUENCE [LARGE SCALE GENOMIC DNA]</scope>
    <source>
        <strain evidence="3">cv. Chang Bougi</strain>
        <tissue evidence="2">Leaf</tissue>
    </source>
</reference>
<dbReference type="EMBL" id="SSTD01016175">
    <property type="protein sequence ID" value="TYK01580.1"/>
    <property type="molecule type" value="Genomic_DNA"/>
</dbReference>
<feature type="compositionally biased region" description="Low complexity" evidence="1">
    <location>
        <begin position="73"/>
        <end position="85"/>
    </location>
</feature>
<dbReference type="PANTHER" id="PTHR42648">
    <property type="entry name" value="TRANSPOSASE, PUTATIVE-RELATED"/>
    <property type="match status" value="1"/>
</dbReference>
<accession>A0A5D3BR62</accession>
<evidence type="ECO:0000313" key="2">
    <source>
        <dbReference type="EMBL" id="TYK01580.1"/>
    </source>
</evidence>
<name>A0A5D3BR62_CUCMM</name>
<gene>
    <name evidence="2" type="ORF">E5676_scaffold451G001600</name>
</gene>
<feature type="region of interest" description="Disordered" evidence="1">
    <location>
        <begin position="68"/>
        <end position="117"/>
    </location>
</feature>
<feature type="compositionally biased region" description="Basic and acidic residues" evidence="1">
    <location>
        <begin position="101"/>
        <end position="117"/>
    </location>
</feature>
<evidence type="ECO:0000313" key="3">
    <source>
        <dbReference type="Proteomes" id="UP000321947"/>
    </source>
</evidence>
<dbReference type="PANTHER" id="PTHR42648:SF27">
    <property type="entry name" value="RNA-DIRECTED DNA POLYMERASE"/>
    <property type="match status" value="1"/>
</dbReference>
<proteinExistence type="predicted"/>
<comment type="caution">
    <text evidence="2">The sequence shown here is derived from an EMBL/GenBank/DDBJ whole genome shotgun (WGS) entry which is preliminary data.</text>
</comment>
<dbReference type="Proteomes" id="UP000321947">
    <property type="component" value="Unassembled WGS sequence"/>
</dbReference>
<evidence type="ECO:0000256" key="1">
    <source>
        <dbReference type="SAM" id="MobiDB-lite"/>
    </source>
</evidence>